<evidence type="ECO:0000313" key="2">
    <source>
        <dbReference type="Proteomes" id="UP000325849"/>
    </source>
</evidence>
<dbReference type="EMBL" id="VJZD01000010">
    <property type="protein sequence ID" value="MPY30583.1"/>
    <property type="molecule type" value="Genomic_DNA"/>
</dbReference>
<evidence type="ECO:0000313" key="1">
    <source>
        <dbReference type="EMBL" id="MPY30583.1"/>
    </source>
</evidence>
<dbReference type="Proteomes" id="UP000325849">
    <property type="component" value="Unassembled WGS sequence"/>
</dbReference>
<organism evidence="1 2">
    <name type="scientific">Streptomyces adustus</name>
    <dbReference type="NCBI Taxonomy" id="1609272"/>
    <lineage>
        <taxon>Bacteria</taxon>
        <taxon>Bacillati</taxon>
        <taxon>Actinomycetota</taxon>
        <taxon>Actinomycetes</taxon>
        <taxon>Kitasatosporales</taxon>
        <taxon>Streptomycetaceae</taxon>
        <taxon>Streptomyces</taxon>
    </lineage>
</organism>
<accession>A0A5N8V5X1</accession>
<proteinExistence type="predicted"/>
<dbReference type="OrthoDB" id="4310552at2"/>
<sequence>MSTKAMKLLIAALGEEASRSIQRPAEPEVVMREFCRAMSVRAGRPIRLVFRAFPPDIPVSGMRLDCADQSIIVVEEHTAPEAQLVILGHELWHEEQGDCGEHPVGYPAAARALTADRTPEAIQRAVEQFLAAHEVPREAVLAVAARAESADEHEVDAETFGLLFGREVRTWMRGRYAEGPLSPATVEGRITLSLSHRSGRIL</sequence>
<reference evidence="1 2" key="1">
    <citation type="submission" date="2019-07" db="EMBL/GenBank/DDBJ databases">
        <title>New species of Amycolatopsis and Streptomyces.</title>
        <authorList>
            <person name="Duangmal K."/>
            <person name="Teo W.F.A."/>
            <person name="Lipun K."/>
        </authorList>
    </citation>
    <scope>NUCLEOTIDE SEQUENCE [LARGE SCALE GENOMIC DNA]</scope>
    <source>
        <strain evidence="1 2">NBRC 109810</strain>
    </source>
</reference>
<protein>
    <submittedName>
        <fullName evidence="1">Toxin</fullName>
    </submittedName>
</protein>
<keyword evidence="2" id="KW-1185">Reference proteome</keyword>
<dbReference type="RefSeq" id="WP_152885397.1">
    <property type="nucleotide sequence ID" value="NZ_VJZD01000010.1"/>
</dbReference>
<dbReference type="AlphaFoldDB" id="A0A5N8V5X1"/>
<name>A0A5N8V5X1_9ACTN</name>
<gene>
    <name evidence="1" type="ORF">FNH09_04435</name>
</gene>
<comment type="caution">
    <text evidence="1">The sequence shown here is derived from an EMBL/GenBank/DDBJ whole genome shotgun (WGS) entry which is preliminary data.</text>
</comment>